<dbReference type="PANTHER" id="PTHR42879">
    <property type="entry name" value="3-OXOACYL-(ACYL-CARRIER-PROTEIN) REDUCTASE"/>
    <property type="match status" value="1"/>
</dbReference>
<keyword evidence="3" id="KW-0560">Oxidoreductase</keyword>
<evidence type="ECO:0000256" key="1">
    <source>
        <dbReference type="ARBA" id="ARBA00006484"/>
    </source>
</evidence>
<keyword evidence="4" id="KW-1185">Reference proteome</keyword>
<evidence type="ECO:0000313" key="3">
    <source>
        <dbReference type="EMBL" id="UGS27482.1"/>
    </source>
</evidence>
<dbReference type="Pfam" id="PF13561">
    <property type="entry name" value="adh_short_C2"/>
    <property type="match status" value="1"/>
</dbReference>
<accession>A0ABY3RTT3</accession>
<proteinExistence type="inferred from homology"/>
<feature type="compositionally biased region" description="Basic residues" evidence="2">
    <location>
        <begin position="46"/>
        <end position="82"/>
    </location>
</feature>
<gene>
    <name evidence="3" type="ORF">K8F61_04615</name>
</gene>
<dbReference type="PRINTS" id="PR00081">
    <property type="entry name" value="GDHRDH"/>
</dbReference>
<dbReference type="EC" id="1.1.1.-" evidence="3"/>
<evidence type="ECO:0000313" key="4">
    <source>
        <dbReference type="Proteomes" id="UP001199642"/>
    </source>
</evidence>
<protein>
    <submittedName>
        <fullName evidence="3">SDR family oxidoreductase</fullName>
        <ecNumber evidence="3">1.1.1.-</ecNumber>
    </submittedName>
</protein>
<sequence length="355" mass="37235">MSTPGRADDVPRILGTTPGAAGRRTKEDEDERFATARGPATARGRTGGRSRRPRGSTGRRRPGRRRGGNRRGRGLRHDRRRGPAVSPARGKHFEPRRAIVTGSDSGIGRATAVALAAAGMDVGVTWRSDREGAERTAAEVRGHGARAVVAHLDVSDLSRCGEVVDGMIDELGGIDVFVNNAGAGTRTPVLELTLDEWNRVVDTDLTGAFVCLQRAARAMVSAGRGGRLIAVTSVHAHQPMVGSSAYDAAKHGLDGLMKNLALELGEHGITSVSVAPGEIATPMTDQADGDPWTEERPGIPLGRPGDAREVAALIAFLASSQGGYVSGTSVVVDGGMLQMGPQAGASIADDRWRRI</sequence>
<dbReference type="InterPro" id="IPR036291">
    <property type="entry name" value="NAD(P)-bd_dom_sf"/>
</dbReference>
<feature type="region of interest" description="Disordered" evidence="2">
    <location>
        <begin position="1"/>
        <end position="95"/>
    </location>
</feature>
<evidence type="ECO:0000256" key="2">
    <source>
        <dbReference type="SAM" id="MobiDB-lite"/>
    </source>
</evidence>
<dbReference type="Proteomes" id="UP001199642">
    <property type="component" value="Chromosome"/>
</dbReference>
<reference evidence="3 4" key="1">
    <citation type="submission" date="2023-01" db="EMBL/GenBank/DDBJ databases">
        <title>Characterization of estradiol degrading bacteria Microbacterium sp. MZT7 and reveal degrading genes through genome analysis.</title>
        <authorList>
            <person name="Hao P."/>
            <person name="Gao Y."/>
        </authorList>
    </citation>
    <scope>NUCLEOTIDE SEQUENCE [LARGE SCALE GENOMIC DNA]</scope>
    <source>
        <strain evidence="3 4">MZT7</strain>
    </source>
</reference>
<feature type="compositionally biased region" description="Low complexity" evidence="2">
    <location>
        <begin position="35"/>
        <end position="44"/>
    </location>
</feature>
<dbReference type="InterPro" id="IPR002347">
    <property type="entry name" value="SDR_fam"/>
</dbReference>
<dbReference type="EMBL" id="CP082781">
    <property type="protein sequence ID" value="UGS27482.1"/>
    <property type="molecule type" value="Genomic_DNA"/>
</dbReference>
<dbReference type="PANTHER" id="PTHR42879:SF2">
    <property type="entry name" value="3-OXOACYL-[ACYL-CARRIER-PROTEIN] REDUCTASE FABG"/>
    <property type="match status" value="1"/>
</dbReference>
<feature type="compositionally biased region" description="Basic and acidic residues" evidence="2">
    <location>
        <begin position="1"/>
        <end position="11"/>
    </location>
</feature>
<name>A0ABY3RTT3_9MICO</name>
<comment type="similarity">
    <text evidence="1">Belongs to the short-chain dehydrogenases/reductases (SDR) family.</text>
</comment>
<dbReference type="Gene3D" id="3.40.50.720">
    <property type="entry name" value="NAD(P)-binding Rossmann-like Domain"/>
    <property type="match status" value="1"/>
</dbReference>
<dbReference type="PRINTS" id="PR00080">
    <property type="entry name" value="SDRFAMILY"/>
</dbReference>
<organism evidence="3 4">
    <name type="scientific">Microbacterium resistens</name>
    <dbReference type="NCBI Taxonomy" id="156977"/>
    <lineage>
        <taxon>Bacteria</taxon>
        <taxon>Bacillati</taxon>
        <taxon>Actinomycetota</taxon>
        <taxon>Actinomycetes</taxon>
        <taxon>Micrococcales</taxon>
        <taxon>Microbacteriaceae</taxon>
        <taxon>Microbacterium</taxon>
    </lineage>
</organism>
<dbReference type="NCBIfam" id="NF009384">
    <property type="entry name" value="PRK12743.1"/>
    <property type="match status" value="1"/>
</dbReference>
<dbReference type="InterPro" id="IPR050259">
    <property type="entry name" value="SDR"/>
</dbReference>
<dbReference type="GO" id="GO:0016491">
    <property type="term" value="F:oxidoreductase activity"/>
    <property type="evidence" value="ECO:0007669"/>
    <property type="project" value="UniProtKB-KW"/>
</dbReference>
<dbReference type="SUPFAM" id="SSF51735">
    <property type="entry name" value="NAD(P)-binding Rossmann-fold domains"/>
    <property type="match status" value="1"/>
</dbReference>